<name>A0A8J2YU73_9PROT</name>
<dbReference type="AlphaFoldDB" id="A0A8J2YU73"/>
<sequence length="83" mass="8584">MGEPDFRQFVVAGLGQNDVCHGQVAEHEPVDLEAVPASGSCSESADGLDALSAIDTALSDKLDDALPADDVALDERRFATGSP</sequence>
<evidence type="ECO:0000313" key="1">
    <source>
        <dbReference type="EMBL" id="GGF18408.1"/>
    </source>
</evidence>
<evidence type="ECO:0000313" key="2">
    <source>
        <dbReference type="Proteomes" id="UP000646365"/>
    </source>
</evidence>
<reference evidence="1" key="1">
    <citation type="journal article" date="2014" name="Int. J. Syst. Evol. Microbiol.">
        <title>Complete genome sequence of Corynebacterium casei LMG S-19264T (=DSM 44701T), isolated from a smear-ripened cheese.</title>
        <authorList>
            <consortium name="US DOE Joint Genome Institute (JGI-PGF)"/>
            <person name="Walter F."/>
            <person name="Albersmeier A."/>
            <person name="Kalinowski J."/>
            <person name="Ruckert C."/>
        </authorList>
    </citation>
    <scope>NUCLEOTIDE SEQUENCE</scope>
    <source>
        <strain evidence="1">CGMCC 1.15725</strain>
    </source>
</reference>
<dbReference type="EMBL" id="BMJQ01000006">
    <property type="protein sequence ID" value="GGF18408.1"/>
    <property type="molecule type" value="Genomic_DNA"/>
</dbReference>
<gene>
    <name evidence="1" type="ORF">GCM10011611_25390</name>
</gene>
<keyword evidence="2" id="KW-1185">Reference proteome</keyword>
<protein>
    <submittedName>
        <fullName evidence="1">Uncharacterized protein</fullName>
    </submittedName>
</protein>
<dbReference type="Proteomes" id="UP000646365">
    <property type="component" value="Unassembled WGS sequence"/>
</dbReference>
<comment type="caution">
    <text evidence="1">The sequence shown here is derived from an EMBL/GenBank/DDBJ whole genome shotgun (WGS) entry which is preliminary data.</text>
</comment>
<reference evidence="1" key="2">
    <citation type="submission" date="2020-09" db="EMBL/GenBank/DDBJ databases">
        <authorList>
            <person name="Sun Q."/>
            <person name="Zhou Y."/>
        </authorList>
    </citation>
    <scope>NUCLEOTIDE SEQUENCE</scope>
    <source>
        <strain evidence="1">CGMCC 1.15725</strain>
    </source>
</reference>
<organism evidence="1 2">
    <name type="scientific">Aliidongia dinghuensis</name>
    <dbReference type="NCBI Taxonomy" id="1867774"/>
    <lineage>
        <taxon>Bacteria</taxon>
        <taxon>Pseudomonadati</taxon>
        <taxon>Pseudomonadota</taxon>
        <taxon>Alphaproteobacteria</taxon>
        <taxon>Rhodospirillales</taxon>
        <taxon>Dongiaceae</taxon>
        <taxon>Aliidongia</taxon>
    </lineage>
</organism>
<proteinExistence type="predicted"/>
<accession>A0A8J2YU73</accession>